<dbReference type="PROSITE" id="PS50005">
    <property type="entry name" value="TPR"/>
    <property type="match status" value="1"/>
</dbReference>
<evidence type="ECO:0000313" key="5">
    <source>
        <dbReference type="EMBL" id="MCC8432131.1"/>
    </source>
</evidence>
<evidence type="ECO:0000256" key="1">
    <source>
        <dbReference type="ARBA" id="ARBA00022737"/>
    </source>
</evidence>
<dbReference type="Proteomes" id="UP001198862">
    <property type="component" value="Unassembled WGS sequence"/>
</dbReference>
<gene>
    <name evidence="5" type="ORF">LJ725_24415</name>
</gene>
<protein>
    <submittedName>
        <fullName evidence="5">Tetratricopeptide repeat protein</fullName>
    </submittedName>
</protein>
<evidence type="ECO:0000256" key="4">
    <source>
        <dbReference type="SAM" id="Coils"/>
    </source>
</evidence>
<evidence type="ECO:0000313" key="6">
    <source>
        <dbReference type="Proteomes" id="UP001198862"/>
    </source>
</evidence>
<keyword evidence="1" id="KW-0677">Repeat</keyword>
<dbReference type="SMART" id="SM00028">
    <property type="entry name" value="TPR"/>
    <property type="match status" value="2"/>
</dbReference>
<proteinExistence type="predicted"/>
<organism evidence="5 6">
    <name type="scientific">Reyranella aquatilis</name>
    <dbReference type="NCBI Taxonomy" id="2035356"/>
    <lineage>
        <taxon>Bacteria</taxon>
        <taxon>Pseudomonadati</taxon>
        <taxon>Pseudomonadota</taxon>
        <taxon>Alphaproteobacteria</taxon>
        <taxon>Hyphomicrobiales</taxon>
        <taxon>Reyranellaceae</taxon>
        <taxon>Reyranella</taxon>
    </lineage>
</organism>
<name>A0ABS8L1B4_9HYPH</name>
<comment type="caution">
    <text evidence="5">The sequence shown here is derived from an EMBL/GenBank/DDBJ whole genome shotgun (WGS) entry which is preliminary data.</text>
</comment>
<evidence type="ECO:0000256" key="2">
    <source>
        <dbReference type="ARBA" id="ARBA00022803"/>
    </source>
</evidence>
<keyword evidence="6" id="KW-1185">Reference proteome</keyword>
<keyword evidence="2 3" id="KW-0802">TPR repeat</keyword>
<dbReference type="Gene3D" id="1.25.40.10">
    <property type="entry name" value="Tetratricopeptide repeat domain"/>
    <property type="match status" value="2"/>
</dbReference>
<accession>A0ABS8L1B4</accession>
<dbReference type="EMBL" id="JAJISD010000013">
    <property type="protein sequence ID" value="MCC8432131.1"/>
    <property type="molecule type" value="Genomic_DNA"/>
</dbReference>
<dbReference type="InterPro" id="IPR011990">
    <property type="entry name" value="TPR-like_helical_dom_sf"/>
</dbReference>
<dbReference type="PANTHER" id="PTHR45586:SF1">
    <property type="entry name" value="LIPOPOLYSACCHARIDE ASSEMBLY PROTEIN B"/>
    <property type="match status" value="1"/>
</dbReference>
<dbReference type="PANTHER" id="PTHR45586">
    <property type="entry name" value="TPR REPEAT-CONTAINING PROTEIN PA4667"/>
    <property type="match status" value="1"/>
</dbReference>
<dbReference type="Pfam" id="PF14559">
    <property type="entry name" value="TPR_19"/>
    <property type="match status" value="1"/>
</dbReference>
<reference evidence="5 6" key="1">
    <citation type="submission" date="2021-11" db="EMBL/GenBank/DDBJ databases">
        <authorList>
            <person name="Lee D.-H."/>
            <person name="Kim S.-B."/>
        </authorList>
    </citation>
    <scope>NUCLEOTIDE SEQUENCE [LARGE SCALE GENOMIC DNA]</scope>
    <source>
        <strain evidence="5 6">KCTC 52223</strain>
    </source>
</reference>
<dbReference type="InterPro" id="IPR051012">
    <property type="entry name" value="CellSynth/LPSAsmb/PSIAsmb"/>
</dbReference>
<sequence>MSSTPWAVEAQQACDVDEAQRLFGEQPKPLPRLRELLAACERAGSRDYRVYMFLGVMARDAGDRTEAIAQLRRAYELAPTEPNPALELAFTLEPKHASQAAQVYRALLARDPDDRAALLGLARVDRSQQRLEDARLIYERMLKKDPWDADALNGLAWLQLANRNREKARSEFETVLAKDPNNDEAKYALTKVNDVYKYVFDTSGAYVSTTNGNSWGFGASALIGLDAFNTIEIGEYHFTNELVTVSSIGLAVLPSNDVRLGFYHAVPTFYNLSLTYDYRTHATLPSEHWIEGGVGFYVTDRIKCFGTYRQAFGATQWNGRLIRTGLGLILSDSWEVGPSVFSSAQGIFNNYQNIFSWVFDVTYRGPENLLVVFGVGYSPMINNVDLHARAIVPVTERFGVTGSIAYNSINADTRATAGLRINW</sequence>
<feature type="coiled-coil region" evidence="4">
    <location>
        <begin position="124"/>
        <end position="178"/>
    </location>
</feature>
<feature type="repeat" description="TPR" evidence="3">
    <location>
        <begin position="48"/>
        <end position="81"/>
    </location>
</feature>
<dbReference type="Pfam" id="PF13432">
    <property type="entry name" value="TPR_16"/>
    <property type="match status" value="1"/>
</dbReference>
<keyword evidence="4" id="KW-0175">Coiled coil</keyword>
<dbReference type="SUPFAM" id="SSF48452">
    <property type="entry name" value="TPR-like"/>
    <property type="match status" value="1"/>
</dbReference>
<dbReference type="InterPro" id="IPR019734">
    <property type="entry name" value="TPR_rpt"/>
</dbReference>
<evidence type="ECO:0000256" key="3">
    <source>
        <dbReference type="PROSITE-ProRule" id="PRU00339"/>
    </source>
</evidence>